<keyword evidence="1" id="KW-0812">Transmembrane</keyword>
<keyword evidence="1" id="KW-1133">Transmembrane helix</keyword>
<dbReference type="AlphaFoldDB" id="A0AAU6T758"/>
<protein>
    <recommendedName>
        <fullName evidence="3">Transposase</fullName>
    </recommendedName>
</protein>
<gene>
    <name evidence="2" type="ORF">MRK42_18575</name>
</gene>
<accession>A0AAU6T758</accession>
<evidence type="ECO:0000256" key="1">
    <source>
        <dbReference type="SAM" id="Phobius"/>
    </source>
</evidence>
<keyword evidence="1" id="KW-0472">Membrane</keyword>
<name>A0AAU6T758_9GAMM</name>
<evidence type="ECO:0008006" key="3">
    <source>
        <dbReference type="Google" id="ProtNLM"/>
    </source>
</evidence>
<evidence type="ECO:0000313" key="2">
    <source>
        <dbReference type="EMBL" id="XAG40966.1"/>
    </source>
</evidence>
<feature type="transmembrane region" description="Helical" evidence="1">
    <location>
        <begin position="40"/>
        <end position="61"/>
    </location>
</feature>
<dbReference type="RefSeq" id="WP_354688491.1">
    <property type="nucleotide sequence ID" value="NZ_CP095328.1"/>
</dbReference>
<reference evidence="2" key="1">
    <citation type="submission" date="2022-03" db="EMBL/GenBank/DDBJ databases">
        <title>Sea Food Isolates.</title>
        <authorList>
            <person name="Li C."/>
        </authorList>
    </citation>
    <scope>NUCLEOTIDE SEQUENCE</scope>
    <source>
        <strain evidence="2">19NY04SH05-1</strain>
    </source>
</reference>
<organism evidence="2">
    <name type="scientific">Aeromonas sp. 19NY04SH05-1</name>
    <dbReference type="NCBI Taxonomy" id="2920537"/>
    <lineage>
        <taxon>Bacteria</taxon>
        <taxon>Pseudomonadati</taxon>
        <taxon>Pseudomonadota</taxon>
        <taxon>Gammaproteobacteria</taxon>
        <taxon>Aeromonadales</taxon>
        <taxon>Aeromonadaceae</taxon>
        <taxon>Aeromonas</taxon>
    </lineage>
</organism>
<dbReference type="EMBL" id="CP095328">
    <property type="protein sequence ID" value="XAG40966.1"/>
    <property type="molecule type" value="Genomic_DNA"/>
</dbReference>
<proteinExistence type="predicted"/>
<sequence length="64" mass="7510">MWRKFERLTEGLLAVSLVYLPEFDGKPMAAAKKLKSRGFWLYKINVLLMRCLNKGMFLLLFKQG</sequence>